<evidence type="ECO:0000256" key="1">
    <source>
        <dbReference type="SAM" id="MobiDB-lite"/>
    </source>
</evidence>
<evidence type="ECO:0000313" key="3">
    <source>
        <dbReference type="Proteomes" id="UP001607302"/>
    </source>
</evidence>
<keyword evidence="3" id="KW-1185">Reference proteome</keyword>
<dbReference type="AlphaFoldDB" id="A0ABD2AFI6"/>
<comment type="caution">
    <text evidence="2">The sequence shown here is derived from an EMBL/GenBank/DDBJ whole genome shotgun (WGS) entry which is preliminary data.</text>
</comment>
<accession>A0ABD2AFI6</accession>
<proteinExistence type="predicted"/>
<organism evidence="2 3">
    <name type="scientific">Vespula squamosa</name>
    <name type="common">Southern yellow jacket</name>
    <name type="synonym">Wasp</name>
    <dbReference type="NCBI Taxonomy" id="30214"/>
    <lineage>
        <taxon>Eukaryota</taxon>
        <taxon>Metazoa</taxon>
        <taxon>Ecdysozoa</taxon>
        <taxon>Arthropoda</taxon>
        <taxon>Hexapoda</taxon>
        <taxon>Insecta</taxon>
        <taxon>Pterygota</taxon>
        <taxon>Neoptera</taxon>
        <taxon>Endopterygota</taxon>
        <taxon>Hymenoptera</taxon>
        <taxon>Apocrita</taxon>
        <taxon>Aculeata</taxon>
        <taxon>Vespoidea</taxon>
        <taxon>Vespidae</taxon>
        <taxon>Vespinae</taxon>
        <taxon>Vespula</taxon>
    </lineage>
</organism>
<sequence length="141" mass="16757">MTIPTTNRINLDNYQMNYRGNQLRSLELIHQSDYEDYNEDDFEIIDFINENYYENDNIENVNVAARTDNDEDRINNNNNNESSENVPVENIDQSDDPEENQNTINENRMHSVNMLQNMLQRLYASYPNALRYNCDSVLYDL</sequence>
<dbReference type="Proteomes" id="UP001607302">
    <property type="component" value="Unassembled WGS sequence"/>
</dbReference>
<feature type="region of interest" description="Disordered" evidence="1">
    <location>
        <begin position="65"/>
        <end position="102"/>
    </location>
</feature>
<evidence type="ECO:0000313" key="2">
    <source>
        <dbReference type="EMBL" id="KAL2719379.1"/>
    </source>
</evidence>
<name>A0ABD2AFI6_VESSQ</name>
<dbReference type="EMBL" id="JAUDFV010000149">
    <property type="protein sequence ID" value="KAL2719379.1"/>
    <property type="molecule type" value="Genomic_DNA"/>
</dbReference>
<protein>
    <submittedName>
        <fullName evidence="2">Uncharacterized protein</fullName>
    </submittedName>
</protein>
<gene>
    <name evidence="2" type="ORF">V1478_010841</name>
</gene>
<reference evidence="2 3" key="1">
    <citation type="journal article" date="2024" name="Ann. Entomol. Soc. Am.">
        <title>Genomic analyses of the southern and eastern yellowjacket wasps (Hymenoptera: Vespidae) reveal evolutionary signatures of social life.</title>
        <authorList>
            <person name="Catto M.A."/>
            <person name="Caine P.B."/>
            <person name="Orr S.E."/>
            <person name="Hunt B.G."/>
            <person name="Goodisman M.A.D."/>
        </authorList>
    </citation>
    <scope>NUCLEOTIDE SEQUENCE [LARGE SCALE GENOMIC DNA]</scope>
    <source>
        <strain evidence="2">233</strain>
        <tissue evidence="2">Head and thorax</tissue>
    </source>
</reference>
<feature type="compositionally biased region" description="Low complexity" evidence="1">
    <location>
        <begin position="75"/>
        <end position="91"/>
    </location>
</feature>